<evidence type="ECO:0000256" key="1">
    <source>
        <dbReference type="SAM" id="MobiDB-lite"/>
    </source>
</evidence>
<name>A0ABX3V550_9MYCO</name>
<comment type="caution">
    <text evidence="3">The sequence shown here is derived from an EMBL/GenBank/DDBJ whole genome shotgun (WGS) entry which is preliminary data.</text>
</comment>
<feature type="compositionally biased region" description="Low complexity" evidence="1">
    <location>
        <begin position="472"/>
        <end position="490"/>
    </location>
</feature>
<reference evidence="3 4" key="1">
    <citation type="submission" date="2016-01" db="EMBL/GenBank/DDBJ databases">
        <title>The new phylogeny of the genus Mycobacterium.</title>
        <authorList>
            <person name="Tarcisio F."/>
            <person name="Conor M."/>
            <person name="Antonella G."/>
            <person name="Elisabetta G."/>
            <person name="Giulia F.S."/>
            <person name="Sara T."/>
            <person name="Anna F."/>
            <person name="Clotilde B."/>
            <person name="Roberto B."/>
            <person name="Veronica D.S."/>
            <person name="Fabio R."/>
            <person name="Monica P."/>
            <person name="Olivier J."/>
            <person name="Enrico T."/>
            <person name="Nicola S."/>
        </authorList>
    </citation>
    <scope>NUCLEOTIDE SEQUENCE [LARGE SCALE GENOMIC DNA]</scope>
    <source>
        <strain evidence="3 4">CCUG 50187</strain>
    </source>
</reference>
<dbReference type="PANTHER" id="PTHR48234:SF1">
    <property type="entry name" value="SEA DOMAIN-CONTAINING PROTEIN-RELATED"/>
    <property type="match status" value="1"/>
</dbReference>
<keyword evidence="2" id="KW-0812">Transmembrane</keyword>
<proteinExistence type="predicted"/>
<evidence type="ECO:0000256" key="2">
    <source>
        <dbReference type="SAM" id="Phobius"/>
    </source>
</evidence>
<dbReference type="InterPro" id="IPR052506">
    <property type="entry name" value="Bact_Fn-Binding"/>
</dbReference>
<evidence type="ECO:0000313" key="4">
    <source>
        <dbReference type="Proteomes" id="UP000193811"/>
    </source>
</evidence>
<feature type="region of interest" description="Disordered" evidence="1">
    <location>
        <begin position="442"/>
        <end position="739"/>
    </location>
</feature>
<keyword evidence="4" id="KW-1185">Reference proteome</keyword>
<keyword evidence="2" id="KW-1133">Transmembrane helix</keyword>
<dbReference type="PANTHER" id="PTHR48234">
    <property type="entry name" value="GH09231P"/>
    <property type="match status" value="1"/>
</dbReference>
<feature type="compositionally biased region" description="Low complexity" evidence="1">
    <location>
        <begin position="652"/>
        <end position="663"/>
    </location>
</feature>
<feature type="compositionally biased region" description="Pro residues" evidence="1">
    <location>
        <begin position="627"/>
        <end position="642"/>
    </location>
</feature>
<dbReference type="EMBL" id="LQOP01000020">
    <property type="protein sequence ID" value="ORV24619.1"/>
    <property type="molecule type" value="Genomic_DNA"/>
</dbReference>
<sequence>MTRSLVVIKEVDMTALIPPPVDLRSLQPAEPLPPRRRFIPRSRRAKAAIAGGLVVLLVAGLLGATYTSSPGGTLWGVQKAIFPDHAQDVALTAVVNDLKKAQDILGSGQQPTPDQLTDARTALNQAKQGLDYVSPSPERTSLQNLYLQLTQQLLQYTPDSVLQLAPLPVPPPAPPAADPQQQDAVALTSGTAPTWGYGASDDYIPAPAGIPESPMADWPQPVDPPMTPNLNNLGYYDPSWGQLYGYNPGGWYNYDLSGYNQYGYDFIGFDRWGYDRWGYDRWGYDRWGYNWAGYNWAGYDRHGWDRNGWNEWGQRRGYPGDPRRQDWYDRYHPYHQYYQWKFHIHDPVYRRTQWNRAHGFNPDRYQDWNRHRDWHNPRNRDWAPPAPPRGIKVDIHLSVPVVNLNASLTQFISDDKVRRVSGPLMKDLADKSARDFTKELTRPVTILTGPPQLSTLKDKSETLKTRDQTSSAPPALTAPVPAAPPSKVKPGFTAPKLDPVPAYTPPAADEPRDKRAPRPDNVAPGTDDSSSGLKPAGPKDAPERPGARPSEPTPDNPAVTPPADAKPANPPEPEVTSPREDSKPRRDNPGREAPVQEAPVREAPAQDAPVRQEPPQQRTTPEAPRQKPAPEPPAQTPAPAPEAPVRQAPVWQQPERQAPPQREAPVRQEPERQAPPQREAPVWQQPERQAPPQREAPVRQQPERQAPPQREAPRSDSGPRQAPEQPKTKGPKCSSFPMC</sequence>
<feature type="compositionally biased region" description="Basic and acidic residues" evidence="1">
    <location>
        <begin position="509"/>
        <end position="518"/>
    </location>
</feature>
<feature type="compositionally biased region" description="Low complexity" evidence="1">
    <location>
        <begin position="684"/>
        <end position="709"/>
    </location>
</feature>
<evidence type="ECO:0000313" key="3">
    <source>
        <dbReference type="EMBL" id="ORV24619.1"/>
    </source>
</evidence>
<feature type="compositionally biased region" description="Basic and acidic residues" evidence="1">
    <location>
        <begin position="456"/>
        <end position="467"/>
    </location>
</feature>
<gene>
    <name evidence="3" type="ORF">AWB98_20430</name>
</gene>
<protein>
    <submittedName>
        <fullName evidence="3">Uncharacterized protein</fullName>
    </submittedName>
</protein>
<organism evidence="3 4">
    <name type="scientific">Mycolicibacterium conceptionense</name>
    <dbReference type="NCBI Taxonomy" id="451644"/>
    <lineage>
        <taxon>Bacteria</taxon>
        <taxon>Bacillati</taxon>
        <taxon>Actinomycetota</taxon>
        <taxon>Actinomycetes</taxon>
        <taxon>Mycobacteriales</taxon>
        <taxon>Mycobacteriaceae</taxon>
        <taxon>Mycolicibacterium</taxon>
    </lineage>
</organism>
<feature type="compositionally biased region" description="Basic and acidic residues" evidence="1">
    <location>
        <begin position="577"/>
        <end position="590"/>
    </location>
</feature>
<dbReference type="Proteomes" id="UP000193811">
    <property type="component" value="Unassembled WGS sequence"/>
</dbReference>
<feature type="transmembrane region" description="Helical" evidence="2">
    <location>
        <begin position="45"/>
        <end position="66"/>
    </location>
</feature>
<accession>A0ABX3V550</accession>
<keyword evidence="2" id="KW-0472">Membrane</keyword>